<dbReference type="EMBL" id="CAJNOH010000002">
    <property type="protein sequence ID" value="CAF0724636.1"/>
    <property type="molecule type" value="Genomic_DNA"/>
</dbReference>
<evidence type="ECO:0000256" key="5">
    <source>
        <dbReference type="ARBA" id="ARBA00023157"/>
    </source>
</evidence>
<dbReference type="GO" id="GO:0016849">
    <property type="term" value="F:phosphorus-oxygen lyase activity"/>
    <property type="evidence" value="ECO:0007669"/>
    <property type="project" value="TreeGrafter"/>
</dbReference>
<dbReference type="EMBL" id="CAJNOL010000139">
    <property type="protein sequence ID" value="CAF0878398.1"/>
    <property type="molecule type" value="Genomic_DNA"/>
</dbReference>
<feature type="signal peptide" evidence="6">
    <location>
        <begin position="1"/>
        <end position="21"/>
    </location>
</feature>
<comment type="caution">
    <text evidence="7">The sequence shown here is derived from an EMBL/GenBank/DDBJ whole genome shotgun (WGS) entry which is preliminary data.</text>
</comment>
<dbReference type="Pfam" id="PF02267">
    <property type="entry name" value="Rib_hydrolayse"/>
    <property type="match status" value="1"/>
</dbReference>
<dbReference type="Proteomes" id="UP000663854">
    <property type="component" value="Unassembled WGS sequence"/>
</dbReference>
<evidence type="ECO:0000256" key="6">
    <source>
        <dbReference type="SAM" id="SignalP"/>
    </source>
</evidence>
<sequence>MFHCQVYVISFLLLIIMNVNSVTSFNKTQSKDIHLEAPHLSDKIRSNRPRLKPLANVNRSRTTPTIVTNQNVFNPCNGTYIKTNGTTCGLKEIMIGRCHDYQYVKHSLFLTNQSSIKNCTKLYEVFESAVRYKSYCNMNMSTYERYFDLALDGVHVINRAMFWSGTYAITHTYSGNGRNYVTLEDTLAAAMVDGLIWCGKENDTEGFDFVSCPYTCKSNQWADLAFWGLASKTFAQLAVGEIYVVLNGSQAHGKSAFRNNSFFSSFELPNLRRNGTYRVTKVNTLVLHSPDEIAVEKCGEKSLLDLEKLVRSHGFDYACKDDPEELILIMCSDKWEARECQIAREVLRQTWNIKLYGKSNSNRNSLSLIVFSCLFFIQYYSLKIISG</sequence>
<organism evidence="7 9">
    <name type="scientific">Rotaria sordida</name>
    <dbReference type="NCBI Taxonomy" id="392033"/>
    <lineage>
        <taxon>Eukaryota</taxon>
        <taxon>Metazoa</taxon>
        <taxon>Spiralia</taxon>
        <taxon>Gnathifera</taxon>
        <taxon>Rotifera</taxon>
        <taxon>Eurotatoria</taxon>
        <taxon>Bdelloidea</taxon>
        <taxon>Philodinida</taxon>
        <taxon>Philodinidae</taxon>
        <taxon>Rotaria</taxon>
    </lineage>
</organism>
<name>A0A813MJF5_9BILA</name>
<dbReference type="GO" id="GO:0061809">
    <property type="term" value="F:NAD+ nucleosidase activity, cyclic ADP-ribose generating"/>
    <property type="evidence" value="ECO:0007669"/>
    <property type="project" value="InterPro"/>
</dbReference>
<evidence type="ECO:0008006" key="11">
    <source>
        <dbReference type="Google" id="ProtNLM"/>
    </source>
</evidence>
<reference evidence="7" key="1">
    <citation type="submission" date="2021-02" db="EMBL/GenBank/DDBJ databases">
        <authorList>
            <person name="Nowell W R."/>
        </authorList>
    </citation>
    <scope>NUCLEOTIDE SEQUENCE</scope>
</reference>
<keyword evidence="5" id="KW-1015">Disulfide bond</keyword>
<dbReference type="Gene3D" id="3.40.50.720">
    <property type="entry name" value="NAD(P)-binding Rossmann-like Domain"/>
    <property type="match status" value="1"/>
</dbReference>
<keyword evidence="2" id="KW-0808">Transferase</keyword>
<dbReference type="GO" id="GO:0016740">
    <property type="term" value="F:transferase activity"/>
    <property type="evidence" value="ECO:0007669"/>
    <property type="project" value="UniProtKB-KW"/>
</dbReference>
<dbReference type="Gene3D" id="1.20.82.10">
    <property type="entry name" value="ADP Ribosyl Cyclase, Chain A, domain 1"/>
    <property type="match status" value="1"/>
</dbReference>
<dbReference type="GO" id="GO:0005886">
    <property type="term" value="C:plasma membrane"/>
    <property type="evidence" value="ECO:0007669"/>
    <property type="project" value="TreeGrafter"/>
</dbReference>
<dbReference type="SUPFAM" id="SSF52309">
    <property type="entry name" value="N-(deoxy)ribosyltransferase-like"/>
    <property type="match status" value="1"/>
</dbReference>
<evidence type="ECO:0000256" key="3">
    <source>
        <dbReference type="ARBA" id="ARBA00022801"/>
    </source>
</evidence>
<accession>A0A813MJF5</accession>
<evidence type="ECO:0000313" key="9">
    <source>
        <dbReference type="Proteomes" id="UP000663854"/>
    </source>
</evidence>
<evidence type="ECO:0000313" key="8">
    <source>
        <dbReference type="EMBL" id="CAF0878398.1"/>
    </source>
</evidence>
<proteinExistence type="inferred from homology"/>
<keyword evidence="4" id="KW-0520">NAD</keyword>
<dbReference type="Proteomes" id="UP000663870">
    <property type="component" value="Unassembled WGS sequence"/>
</dbReference>
<keyword evidence="6" id="KW-0732">Signal</keyword>
<dbReference type="PANTHER" id="PTHR10912">
    <property type="entry name" value="ADP-RIBOSYL CYCLASE"/>
    <property type="match status" value="1"/>
</dbReference>
<comment type="similarity">
    <text evidence="1">Belongs to the ADP-ribosyl cyclase family.</text>
</comment>
<dbReference type="PANTHER" id="PTHR10912:SF7">
    <property type="entry name" value="ADP-RIBOSYL CYCLASE_CYCLIC ADP-RIBOSE HYDROLASE"/>
    <property type="match status" value="1"/>
</dbReference>
<gene>
    <name evidence="8" type="ORF">JXQ802_LOCUS8024</name>
    <name evidence="7" type="ORF">PYM288_LOCUS462</name>
</gene>
<evidence type="ECO:0000256" key="1">
    <source>
        <dbReference type="ARBA" id="ARBA00005406"/>
    </source>
</evidence>
<keyword evidence="10" id="KW-1185">Reference proteome</keyword>
<keyword evidence="3" id="KW-0378">Hydrolase</keyword>
<evidence type="ECO:0000256" key="4">
    <source>
        <dbReference type="ARBA" id="ARBA00023027"/>
    </source>
</evidence>
<evidence type="ECO:0000313" key="10">
    <source>
        <dbReference type="Proteomes" id="UP000663870"/>
    </source>
</evidence>
<feature type="chain" id="PRO_5035596682" description="ADP-ribosyl cyclase/cyclic ADP-ribose hydrolase" evidence="6">
    <location>
        <begin position="22"/>
        <end position="387"/>
    </location>
</feature>
<evidence type="ECO:0000256" key="2">
    <source>
        <dbReference type="ARBA" id="ARBA00022679"/>
    </source>
</evidence>
<evidence type="ECO:0000313" key="7">
    <source>
        <dbReference type="EMBL" id="CAF0724636.1"/>
    </source>
</evidence>
<protein>
    <recommendedName>
        <fullName evidence="11">ADP-ribosyl cyclase/cyclic ADP-ribose hydrolase</fullName>
    </recommendedName>
</protein>
<dbReference type="InterPro" id="IPR003193">
    <property type="entry name" value="ADP-ribosyl_cyclase"/>
</dbReference>
<dbReference type="AlphaFoldDB" id="A0A813MJF5"/>